<dbReference type="Proteomes" id="UP001346149">
    <property type="component" value="Unassembled WGS sequence"/>
</dbReference>
<gene>
    <name evidence="3" type="ORF">SAY86_017130</name>
</gene>
<keyword evidence="4" id="KW-1185">Reference proteome</keyword>
<name>A0AAN7R743_TRANT</name>
<dbReference type="EMBL" id="JAXQNO010000010">
    <property type="protein sequence ID" value="KAK4789826.1"/>
    <property type="molecule type" value="Genomic_DNA"/>
</dbReference>
<dbReference type="PANTHER" id="PTHR44137">
    <property type="entry name" value="BNAC03G44070D PROTEIN"/>
    <property type="match status" value="1"/>
</dbReference>
<dbReference type="Pfam" id="PF23551">
    <property type="entry name" value="Zn_ribbon_20"/>
    <property type="match status" value="1"/>
</dbReference>
<accession>A0AAN7R743</accession>
<protein>
    <recommendedName>
        <fullName evidence="2">Zinc beta-ribbon domain-containing protein</fullName>
    </recommendedName>
</protein>
<evidence type="ECO:0000313" key="4">
    <source>
        <dbReference type="Proteomes" id="UP001346149"/>
    </source>
</evidence>
<feature type="region of interest" description="Disordered" evidence="1">
    <location>
        <begin position="58"/>
        <end position="80"/>
    </location>
</feature>
<dbReference type="PANTHER" id="PTHR44137:SF32">
    <property type="entry name" value="DNAJ HEAT SHOCK AMINO-TERMINAL DOMAIN PROTEIN"/>
    <property type="match status" value="1"/>
</dbReference>
<organism evidence="3 4">
    <name type="scientific">Trapa natans</name>
    <name type="common">Water chestnut</name>
    <dbReference type="NCBI Taxonomy" id="22666"/>
    <lineage>
        <taxon>Eukaryota</taxon>
        <taxon>Viridiplantae</taxon>
        <taxon>Streptophyta</taxon>
        <taxon>Embryophyta</taxon>
        <taxon>Tracheophyta</taxon>
        <taxon>Spermatophyta</taxon>
        <taxon>Magnoliopsida</taxon>
        <taxon>eudicotyledons</taxon>
        <taxon>Gunneridae</taxon>
        <taxon>Pentapetalae</taxon>
        <taxon>rosids</taxon>
        <taxon>malvids</taxon>
        <taxon>Myrtales</taxon>
        <taxon>Lythraceae</taxon>
        <taxon>Trapa</taxon>
    </lineage>
</organism>
<comment type="caution">
    <text evidence="3">The sequence shown here is derived from an EMBL/GenBank/DDBJ whole genome shotgun (WGS) entry which is preliminary data.</text>
</comment>
<sequence>MGHLKPSLEAWSVLSDKAKRGAYDQKRRVKIFHRVSAATAGSTAHSIANGFYNFKKTTDPPPTAKVHKTDSERTSWPRSSQTLKSGTFWTVCHRCKTQFEYLRIYVSHNLLCLNCREPFFAVEVDPPSLNGNIELNAWSFSPLQAGRKNKGTNNETVHEGVNEVASSNGHDSSTQRTFHWALLKDAGGGASMAAQAAIMVQQSYEKVKRVREEAQTAAKREEALRSMPIKKVAEKLASHPLPDPFICLKIVQVMGMQSIMQRLLLIIGVLRLEKEVQVLYIPLIRN</sequence>
<dbReference type="InterPro" id="IPR056988">
    <property type="entry name" value="Zn_ribbon_pln"/>
</dbReference>
<dbReference type="AlphaFoldDB" id="A0AAN7R743"/>
<evidence type="ECO:0000259" key="2">
    <source>
        <dbReference type="Pfam" id="PF23551"/>
    </source>
</evidence>
<reference evidence="3 4" key="1">
    <citation type="journal article" date="2023" name="Hortic Res">
        <title>Pangenome of water caltrop reveals structural variations and asymmetric subgenome divergence after allopolyploidization.</title>
        <authorList>
            <person name="Zhang X."/>
            <person name="Chen Y."/>
            <person name="Wang L."/>
            <person name="Yuan Y."/>
            <person name="Fang M."/>
            <person name="Shi L."/>
            <person name="Lu R."/>
            <person name="Comes H.P."/>
            <person name="Ma Y."/>
            <person name="Chen Y."/>
            <person name="Huang G."/>
            <person name="Zhou Y."/>
            <person name="Zheng Z."/>
            <person name="Qiu Y."/>
        </authorList>
    </citation>
    <scope>NUCLEOTIDE SEQUENCE [LARGE SCALE GENOMIC DNA]</scope>
    <source>
        <strain evidence="3">F231</strain>
    </source>
</reference>
<feature type="domain" description="Zinc beta-ribbon" evidence="2">
    <location>
        <begin position="88"/>
        <end position="122"/>
    </location>
</feature>
<proteinExistence type="predicted"/>
<evidence type="ECO:0000256" key="1">
    <source>
        <dbReference type="SAM" id="MobiDB-lite"/>
    </source>
</evidence>
<evidence type="ECO:0000313" key="3">
    <source>
        <dbReference type="EMBL" id="KAK4789826.1"/>
    </source>
</evidence>